<feature type="compositionally biased region" description="Low complexity" evidence="1">
    <location>
        <begin position="54"/>
        <end position="73"/>
    </location>
</feature>
<organism evidence="3 4">
    <name type="scientific">Polyangium fumosum</name>
    <dbReference type="NCBI Taxonomy" id="889272"/>
    <lineage>
        <taxon>Bacteria</taxon>
        <taxon>Pseudomonadati</taxon>
        <taxon>Myxococcota</taxon>
        <taxon>Polyangia</taxon>
        <taxon>Polyangiales</taxon>
        <taxon>Polyangiaceae</taxon>
        <taxon>Polyangium</taxon>
    </lineage>
</organism>
<feature type="signal peptide" evidence="2">
    <location>
        <begin position="1"/>
        <end position="25"/>
    </location>
</feature>
<dbReference type="Proteomes" id="UP000309215">
    <property type="component" value="Unassembled WGS sequence"/>
</dbReference>
<evidence type="ECO:0000313" key="4">
    <source>
        <dbReference type="Proteomes" id="UP000309215"/>
    </source>
</evidence>
<sequence length="406" mass="42395">MYKSRIRTALALVGLMVGGAASIGAGCGGVPQDAENRCNPDTFFPTPICAQDAGTDAPAADAGDAGTDGPTADNGRCPMDTHTCVPLPEGDDAIHWHPNEPLVVWFGDNVEGEENQPKCLADTAPAVQARMYSDLIAPPATCDACECKPATGDCDPVPTSITIRAGTCDDQSATTVPFDGPSEWDGSCTAVNALPQGAECPPGSGVPCLQSIEIGPLPPPQNEKCEVDVVEVPKVVGRITKWQTTSLACRGENDTSLCDNPGKMCLPQVLLPYRVCIWREGIHMECPMHYQGEPARWMYPEEVKEGRGCTECACGAPNGGACVSSLRLFEDGACAAQFHEKSTASVGGDCDPIFPSGRALGSKEASPAMYMAGTCEASGGEPFGGAMADMDNAITFCCRPSYVFAG</sequence>
<dbReference type="EMBL" id="SSMQ01000031">
    <property type="protein sequence ID" value="TKD03204.1"/>
    <property type="molecule type" value="Genomic_DNA"/>
</dbReference>
<evidence type="ECO:0000313" key="3">
    <source>
        <dbReference type="EMBL" id="TKD03204.1"/>
    </source>
</evidence>
<comment type="caution">
    <text evidence="3">The sequence shown here is derived from an EMBL/GenBank/DDBJ whole genome shotgun (WGS) entry which is preliminary data.</text>
</comment>
<feature type="region of interest" description="Disordered" evidence="1">
    <location>
        <begin position="54"/>
        <end position="75"/>
    </location>
</feature>
<dbReference type="RefSeq" id="WP_136932001.1">
    <property type="nucleotide sequence ID" value="NZ_SSMQ01000031.1"/>
</dbReference>
<protein>
    <submittedName>
        <fullName evidence="3">Uncharacterized protein</fullName>
    </submittedName>
</protein>
<evidence type="ECO:0000256" key="2">
    <source>
        <dbReference type="SAM" id="SignalP"/>
    </source>
</evidence>
<reference evidence="3 4" key="1">
    <citation type="submission" date="2019-04" db="EMBL/GenBank/DDBJ databases">
        <authorList>
            <person name="Li Y."/>
            <person name="Wang J."/>
        </authorList>
    </citation>
    <scope>NUCLEOTIDE SEQUENCE [LARGE SCALE GENOMIC DNA]</scope>
    <source>
        <strain evidence="3 4">DSM 14668</strain>
    </source>
</reference>
<keyword evidence="4" id="KW-1185">Reference proteome</keyword>
<dbReference type="AlphaFoldDB" id="A0A4U1J769"/>
<gene>
    <name evidence="3" type="ORF">E8A74_27215</name>
</gene>
<keyword evidence="2" id="KW-0732">Signal</keyword>
<feature type="chain" id="PRO_5020889274" evidence="2">
    <location>
        <begin position="26"/>
        <end position="406"/>
    </location>
</feature>
<name>A0A4U1J769_9BACT</name>
<evidence type="ECO:0000256" key="1">
    <source>
        <dbReference type="SAM" id="MobiDB-lite"/>
    </source>
</evidence>
<dbReference type="PROSITE" id="PS51257">
    <property type="entry name" value="PROKAR_LIPOPROTEIN"/>
    <property type="match status" value="1"/>
</dbReference>
<accession>A0A4U1J769</accession>
<dbReference type="OrthoDB" id="5497610at2"/>
<proteinExistence type="predicted"/>